<reference evidence="2" key="2">
    <citation type="journal article" date="2015" name="Data Brief">
        <title>Shoot transcriptome of the giant reed, Arundo donax.</title>
        <authorList>
            <person name="Barrero R.A."/>
            <person name="Guerrero F.D."/>
            <person name="Moolhuijzen P."/>
            <person name="Goolsby J.A."/>
            <person name="Tidwell J."/>
            <person name="Bellgard S.E."/>
            <person name="Bellgard M.I."/>
        </authorList>
    </citation>
    <scope>NUCLEOTIDE SEQUENCE</scope>
    <source>
        <tissue evidence="2">Shoot tissue taken approximately 20 cm above the soil surface</tissue>
    </source>
</reference>
<feature type="transmembrane region" description="Helical" evidence="1">
    <location>
        <begin position="42"/>
        <end position="66"/>
    </location>
</feature>
<proteinExistence type="predicted"/>
<keyword evidence="1" id="KW-0812">Transmembrane</keyword>
<keyword evidence="1" id="KW-0472">Membrane</keyword>
<name>A0A0A9D622_ARUDO</name>
<dbReference type="EMBL" id="GBRH01214614">
    <property type="protein sequence ID" value="JAD83281.1"/>
    <property type="molecule type" value="Transcribed_RNA"/>
</dbReference>
<dbReference type="AlphaFoldDB" id="A0A0A9D622"/>
<organism evidence="2">
    <name type="scientific">Arundo donax</name>
    <name type="common">Giant reed</name>
    <name type="synonym">Donax arundinaceus</name>
    <dbReference type="NCBI Taxonomy" id="35708"/>
    <lineage>
        <taxon>Eukaryota</taxon>
        <taxon>Viridiplantae</taxon>
        <taxon>Streptophyta</taxon>
        <taxon>Embryophyta</taxon>
        <taxon>Tracheophyta</taxon>
        <taxon>Spermatophyta</taxon>
        <taxon>Magnoliopsida</taxon>
        <taxon>Liliopsida</taxon>
        <taxon>Poales</taxon>
        <taxon>Poaceae</taxon>
        <taxon>PACMAD clade</taxon>
        <taxon>Arundinoideae</taxon>
        <taxon>Arundineae</taxon>
        <taxon>Arundo</taxon>
    </lineage>
</organism>
<keyword evidence="1" id="KW-1133">Transmembrane helix</keyword>
<accession>A0A0A9D622</accession>
<protein>
    <submittedName>
        <fullName evidence="2">Uncharacterized protein</fullName>
    </submittedName>
</protein>
<evidence type="ECO:0000256" key="1">
    <source>
        <dbReference type="SAM" id="Phobius"/>
    </source>
</evidence>
<evidence type="ECO:0000313" key="2">
    <source>
        <dbReference type="EMBL" id="JAD83281.1"/>
    </source>
</evidence>
<reference evidence="2" key="1">
    <citation type="submission" date="2014-09" db="EMBL/GenBank/DDBJ databases">
        <authorList>
            <person name="Magalhaes I.L.F."/>
            <person name="Oliveira U."/>
            <person name="Santos F.R."/>
            <person name="Vidigal T.H.D.A."/>
            <person name="Brescovit A.D."/>
            <person name="Santos A.J."/>
        </authorList>
    </citation>
    <scope>NUCLEOTIDE SEQUENCE</scope>
    <source>
        <tissue evidence="2">Shoot tissue taken approximately 20 cm above the soil surface</tissue>
    </source>
</reference>
<sequence length="73" mass="8529">MQCDFFSRERKGRDEYHRDLALFWCGSWLVLGLLSGIDPLLLFYRCLLASVHCHVVFFLCCSLAPVTKNVRDF</sequence>
<feature type="transmembrane region" description="Helical" evidence="1">
    <location>
        <begin position="20"/>
        <end position="36"/>
    </location>
</feature>